<evidence type="ECO:0000313" key="1">
    <source>
        <dbReference type="EMBL" id="KAL0635006.1"/>
    </source>
</evidence>
<protein>
    <submittedName>
        <fullName evidence="1">Uncharacterized protein</fullName>
    </submittedName>
</protein>
<gene>
    <name evidence="1" type="ORF">Q9L58_006035</name>
</gene>
<reference evidence="1 2" key="1">
    <citation type="submission" date="2024-02" db="EMBL/GenBank/DDBJ databases">
        <title>Discinaceae phylogenomics.</title>
        <authorList>
            <person name="Dirks A.C."/>
            <person name="James T.Y."/>
        </authorList>
    </citation>
    <scope>NUCLEOTIDE SEQUENCE [LARGE SCALE GENOMIC DNA]</scope>
    <source>
        <strain evidence="1 2">ACD0624</strain>
    </source>
</reference>
<evidence type="ECO:0000313" key="2">
    <source>
        <dbReference type="Proteomes" id="UP001447188"/>
    </source>
</evidence>
<sequence length="327" mass="36934">MAPSTRCHISLHKPPNKTILPHTFNHRVDLVLPTDLYLLFSDDLHSSPLLKRPLLCHRLHVPLSAILETVFFTKYIKTGNVIMLSRGRIDIDNVYSLNDGVLRLSLRKDTYEKSGLVGQPSRFGNTSGKKKPSRYTVEINLRDPAMLHGRKGFERIVWSFANVLKDNVDFMFCDLEQTNSPSPLPSCPILAALGALPRSMNMQLSQIPTSALRVPSLHPPPGSMIRGMGKSLAAEYQREVWQEWALHVYEWLALVSLGPADRIMAGDNVDPYLSTYSVEQAEGKKGGIPVTRLTFRGLLPALWIADLWKFVWQVSLPLPIRVTWFSW</sequence>
<dbReference type="Proteomes" id="UP001447188">
    <property type="component" value="Unassembled WGS sequence"/>
</dbReference>
<accession>A0ABR3GHH0</accession>
<dbReference type="PANTHER" id="PTHR15396:SF1">
    <property type="entry name" value="RIBONUCLEASE P PROTEIN SUBUNIT P40"/>
    <property type="match status" value="1"/>
</dbReference>
<dbReference type="InterPro" id="IPR013893">
    <property type="entry name" value="RNase_P_Rpp40"/>
</dbReference>
<comment type="caution">
    <text evidence="1">The sequence shown here is derived from an EMBL/GenBank/DDBJ whole genome shotgun (WGS) entry which is preliminary data.</text>
</comment>
<dbReference type="PANTHER" id="PTHR15396">
    <property type="entry name" value="RIBONUCLEASE P PROTEIN SUBUNIT P40"/>
    <property type="match status" value="1"/>
</dbReference>
<proteinExistence type="predicted"/>
<name>A0ABR3GHH0_9PEZI</name>
<keyword evidence="2" id="KW-1185">Reference proteome</keyword>
<dbReference type="EMBL" id="JBBBZM010000079">
    <property type="protein sequence ID" value="KAL0635006.1"/>
    <property type="molecule type" value="Genomic_DNA"/>
</dbReference>
<organism evidence="1 2">
    <name type="scientific">Discina gigas</name>
    <dbReference type="NCBI Taxonomy" id="1032678"/>
    <lineage>
        <taxon>Eukaryota</taxon>
        <taxon>Fungi</taxon>
        <taxon>Dikarya</taxon>
        <taxon>Ascomycota</taxon>
        <taxon>Pezizomycotina</taxon>
        <taxon>Pezizomycetes</taxon>
        <taxon>Pezizales</taxon>
        <taxon>Discinaceae</taxon>
        <taxon>Discina</taxon>
    </lineage>
</organism>
<dbReference type="Pfam" id="PF08584">
    <property type="entry name" value="Ribonuc_P_40"/>
    <property type="match status" value="1"/>
</dbReference>